<keyword evidence="3" id="KW-1185">Reference proteome</keyword>
<dbReference type="EMBL" id="QOVM01000003">
    <property type="protein sequence ID" value="RXG22455.1"/>
    <property type="molecule type" value="Genomic_DNA"/>
</dbReference>
<sequence length="318" mass="36666">MGNSVLHITNGDNLTTRLESLNLKGDIIVWREMLCEGPTPVEVGSQSFFESRKKFLSEQYKISPSDYEEKFEHELGKLATLQNYEKIVLWFEFDLFCHINMLAAISYLMQHHKTAPIYMVCSGWVKGLAQLKALSDLTDEQLAMHYTNKLALTQDDLTVANHIWKLYCEEKPIELKAEISKKSNFNYLSSCIRAHIERFPNINSGLNTLETNILKLIDLHQITGKSQLCDYALNYQGYYGYGDVQIENMIKTLRPFYTQKNGVLQLTRQGNQVLEGATNFYSILKNDFQFGGTRKYDYLYDPINHKLIKHSENATSTI</sequence>
<evidence type="ECO:0000313" key="3">
    <source>
        <dbReference type="Proteomes" id="UP000289238"/>
    </source>
</evidence>
<proteinExistence type="predicted"/>
<dbReference type="OrthoDB" id="127805at2"/>
<name>A0A4Q0P7L0_9FLAO</name>
<evidence type="ECO:0000259" key="1">
    <source>
        <dbReference type="Pfam" id="PF08874"/>
    </source>
</evidence>
<dbReference type="AlphaFoldDB" id="A0A4Q0P7L0"/>
<accession>A0A4Q0P7L0</accession>
<dbReference type="RefSeq" id="WP_128757452.1">
    <property type="nucleotide sequence ID" value="NZ_QOVM01000003.1"/>
</dbReference>
<gene>
    <name evidence="2" type="ORF">DSM00_1550</name>
</gene>
<evidence type="ECO:0000313" key="2">
    <source>
        <dbReference type="EMBL" id="RXG22455.1"/>
    </source>
</evidence>
<dbReference type="Pfam" id="PF08874">
    <property type="entry name" value="DUF1835"/>
    <property type="match status" value="1"/>
</dbReference>
<reference evidence="2 3" key="1">
    <citation type="submission" date="2018-07" db="EMBL/GenBank/DDBJ databases">
        <title>Leeuwenhoekiella genomics.</title>
        <authorList>
            <person name="Tahon G."/>
            <person name="Willems A."/>
        </authorList>
    </citation>
    <scope>NUCLEOTIDE SEQUENCE [LARGE SCALE GENOMIC DNA]</scope>
    <source>
        <strain evidence="2 3">LMG 22550</strain>
    </source>
</reference>
<dbReference type="Proteomes" id="UP000289238">
    <property type="component" value="Unassembled WGS sequence"/>
</dbReference>
<organism evidence="2 3">
    <name type="scientific">Leeuwenhoekiella aequorea</name>
    <dbReference type="NCBI Taxonomy" id="283736"/>
    <lineage>
        <taxon>Bacteria</taxon>
        <taxon>Pseudomonadati</taxon>
        <taxon>Bacteroidota</taxon>
        <taxon>Flavobacteriia</taxon>
        <taxon>Flavobacteriales</taxon>
        <taxon>Flavobacteriaceae</taxon>
        <taxon>Leeuwenhoekiella</taxon>
    </lineage>
</organism>
<comment type="caution">
    <text evidence="2">The sequence shown here is derived from an EMBL/GenBank/DDBJ whole genome shotgun (WGS) entry which is preliminary data.</text>
</comment>
<dbReference type="InterPro" id="IPR014973">
    <property type="entry name" value="DUF1835"/>
</dbReference>
<feature type="domain" description="DUF1835" evidence="1">
    <location>
        <begin position="7"/>
        <end position="94"/>
    </location>
</feature>
<protein>
    <recommendedName>
        <fullName evidence="1">DUF1835 domain-containing protein</fullName>
    </recommendedName>
</protein>